<keyword evidence="3" id="KW-1185">Reference proteome</keyword>
<proteinExistence type="predicted"/>
<feature type="domain" description="IstB-like ATP-binding" evidence="1">
    <location>
        <begin position="81"/>
        <end position="124"/>
    </location>
</feature>
<accession>A0ABU4CF24</accession>
<dbReference type="Proteomes" id="UP001185737">
    <property type="component" value="Unassembled WGS sequence"/>
</dbReference>
<evidence type="ECO:0000259" key="1">
    <source>
        <dbReference type="Pfam" id="PF01695"/>
    </source>
</evidence>
<name>A0ABU4CF24_RHOJO</name>
<organism evidence="2 3">
    <name type="scientific">Rhodococcus jostii</name>
    <dbReference type="NCBI Taxonomy" id="132919"/>
    <lineage>
        <taxon>Bacteria</taxon>
        <taxon>Bacillati</taxon>
        <taxon>Actinomycetota</taxon>
        <taxon>Actinomycetes</taxon>
        <taxon>Mycobacteriales</taxon>
        <taxon>Nocardiaceae</taxon>
        <taxon>Rhodococcus</taxon>
    </lineage>
</organism>
<comment type="caution">
    <text evidence="2">The sequence shown here is derived from an EMBL/GenBank/DDBJ whole genome shotgun (WGS) entry which is preliminary data.</text>
</comment>
<evidence type="ECO:0000313" key="2">
    <source>
        <dbReference type="EMBL" id="MDV6281927.1"/>
    </source>
</evidence>
<gene>
    <name evidence="2" type="ORF">R3Q59_15580</name>
</gene>
<dbReference type="EMBL" id="JAWLKA010000008">
    <property type="protein sequence ID" value="MDV6281927.1"/>
    <property type="molecule type" value="Genomic_DNA"/>
</dbReference>
<evidence type="ECO:0000313" key="3">
    <source>
        <dbReference type="Proteomes" id="UP001185737"/>
    </source>
</evidence>
<keyword evidence="2" id="KW-0547">Nucleotide-binding</keyword>
<dbReference type="GO" id="GO:0005524">
    <property type="term" value="F:ATP binding"/>
    <property type="evidence" value="ECO:0007669"/>
    <property type="project" value="UniProtKB-KW"/>
</dbReference>
<dbReference type="RefSeq" id="WP_317568827.1">
    <property type="nucleotide sequence ID" value="NZ_JAWLKA010000008.1"/>
</dbReference>
<keyword evidence="2" id="KW-0067">ATP-binding</keyword>
<protein>
    <submittedName>
        <fullName evidence="2">ATP-binding protein</fullName>
    </submittedName>
</protein>
<sequence>MIACGKEILMDRDLKALKLGAPKDILPQRLALARQHQLSHLAFLELFGRRSVMSRIAFGTNTFGEGRVEFEHADRHLKRTRRPALRRALSDLVSLRFADAGHCRLVLGAVGVGKTYLATALARSRSGNDAACSSEFWHGPAASGCNRLRSPGARFT</sequence>
<reference evidence="2 3" key="1">
    <citation type="submission" date="2023-10" db="EMBL/GenBank/DDBJ databases">
        <title>Development of a sustainable strategy for remediation of hydrocarbon-contaminated territories based on the waste exchange concept.</title>
        <authorList>
            <person name="Krivoruchko A."/>
        </authorList>
    </citation>
    <scope>NUCLEOTIDE SEQUENCE [LARGE SCALE GENOMIC DNA]</scope>
    <source>
        <strain evidence="2 3">IEGM 60</strain>
    </source>
</reference>
<dbReference type="Pfam" id="PF01695">
    <property type="entry name" value="IstB_IS21"/>
    <property type="match status" value="1"/>
</dbReference>
<dbReference type="InterPro" id="IPR002611">
    <property type="entry name" value="IstB_ATP-bd"/>
</dbReference>